<sequence length="72" mass="8361">MKYPYLEEISSPAKLVSTINVSSAINAVICSGKATYLDLQERLSVRDMYNLLEIISVDNFNQRVWREHLERK</sequence>
<organism evidence="1 2">
    <name type="scientific">Citrobacter bitternis</name>
    <dbReference type="NCBI Taxonomy" id="1585982"/>
    <lineage>
        <taxon>Bacteria</taxon>
        <taxon>Pseudomonadati</taxon>
        <taxon>Pseudomonadota</taxon>
        <taxon>Gammaproteobacteria</taxon>
        <taxon>Enterobacterales</taxon>
        <taxon>Enterobacteriaceae</taxon>
        <taxon>Citrobacter</taxon>
    </lineage>
</organism>
<dbReference type="Proteomes" id="UP001596169">
    <property type="component" value="Unassembled WGS sequence"/>
</dbReference>
<comment type="caution">
    <text evidence="1">The sequence shown here is derived from an EMBL/GenBank/DDBJ whole genome shotgun (WGS) entry which is preliminary data.</text>
</comment>
<evidence type="ECO:0000313" key="1">
    <source>
        <dbReference type="EMBL" id="MFC6121722.1"/>
    </source>
</evidence>
<evidence type="ECO:0000313" key="2">
    <source>
        <dbReference type="Proteomes" id="UP001596169"/>
    </source>
</evidence>
<name>A0ABW1Q0H7_9ENTR</name>
<dbReference type="RefSeq" id="WP_317078043.1">
    <property type="nucleotide sequence ID" value="NZ_JBHSRG010000005.1"/>
</dbReference>
<protein>
    <submittedName>
        <fullName evidence="1">Uncharacterized protein</fullName>
    </submittedName>
</protein>
<reference evidence="2" key="1">
    <citation type="journal article" date="2019" name="Int. J. Syst. Evol. Microbiol.">
        <title>The Global Catalogue of Microorganisms (GCM) 10K type strain sequencing project: providing services to taxonomists for standard genome sequencing and annotation.</title>
        <authorList>
            <consortium name="The Broad Institute Genomics Platform"/>
            <consortium name="The Broad Institute Genome Sequencing Center for Infectious Disease"/>
            <person name="Wu L."/>
            <person name="Ma J."/>
        </authorList>
    </citation>
    <scope>NUCLEOTIDE SEQUENCE [LARGE SCALE GENOMIC DNA]</scope>
    <source>
        <strain evidence="2">JCM30009</strain>
    </source>
</reference>
<proteinExistence type="predicted"/>
<dbReference type="EMBL" id="JBHSRG010000005">
    <property type="protein sequence ID" value="MFC6121722.1"/>
    <property type="molecule type" value="Genomic_DNA"/>
</dbReference>
<gene>
    <name evidence="1" type="ORF">ACFPZP_11750</name>
</gene>
<accession>A0ABW1Q0H7</accession>
<keyword evidence="2" id="KW-1185">Reference proteome</keyword>